<evidence type="ECO:0000313" key="1">
    <source>
        <dbReference type="EMBL" id="QHU09612.1"/>
    </source>
</evidence>
<accession>A0A6C0JV30</accession>
<name>A0A6C0JV30_9ZZZZ</name>
<sequence length="490" mass="56267">MGLFQDLSDIDELGIIDYIDPCLLYGGGIIWIQNSRAIRPRSIWFKFLESAQNILPLINALFKSQWVPMKSEEHRAYTHTGPFQALLSRGPISFAWMKAYAKYGQMVSTASYNETLEAPGTAWTLWIWVPVAPIRKAFMICHHCGVLPDLRKQLWFLGIRGDFYWLSDGKKPTGGQWPSEFGEFTSSIPLLKGPIGASDSIIKTVRENYDLVITSHCMRYPLHFVATGLPLIHVNSTRFGNEITTDPPQFKDLCSRIQNALASGQLRVIHNNQGDKWYFEQYFKNCHYPVIPSLCTSPLRFRINDEVGPFLLWDTRFHIIDGKGSKTLIELSKRLGPRAQSTSELCQKKGGYLDDDLLNGFRAVIHIPYNISTMSCFEQAAANVPIWVPTPEFLERILLEGHSELSWYCFRGDRVATQPPDQFWNPTTVREFVSRSDFTQFKNVLFFSSIEDLLARIDTIDYDTLIKESFLYQTRKRLDVFSYYAAFNLL</sequence>
<organism evidence="1">
    <name type="scientific">viral metagenome</name>
    <dbReference type="NCBI Taxonomy" id="1070528"/>
    <lineage>
        <taxon>unclassified sequences</taxon>
        <taxon>metagenomes</taxon>
        <taxon>organismal metagenomes</taxon>
    </lineage>
</organism>
<dbReference type="AlphaFoldDB" id="A0A6C0JV30"/>
<protein>
    <recommendedName>
        <fullName evidence="2">Glycosyltransferase</fullName>
    </recommendedName>
</protein>
<reference evidence="1" key="1">
    <citation type="journal article" date="2020" name="Nature">
        <title>Giant virus diversity and host interactions through global metagenomics.</title>
        <authorList>
            <person name="Schulz F."/>
            <person name="Roux S."/>
            <person name="Paez-Espino D."/>
            <person name="Jungbluth S."/>
            <person name="Walsh D.A."/>
            <person name="Denef V.J."/>
            <person name="McMahon K.D."/>
            <person name="Konstantinidis K.T."/>
            <person name="Eloe-Fadrosh E.A."/>
            <person name="Kyrpides N.C."/>
            <person name="Woyke T."/>
        </authorList>
    </citation>
    <scope>NUCLEOTIDE SEQUENCE</scope>
    <source>
        <strain evidence="1">GVMAG-S-1101164-105</strain>
    </source>
</reference>
<dbReference type="EMBL" id="MN740740">
    <property type="protein sequence ID" value="QHU09612.1"/>
    <property type="molecule type" value="Genomic_DNA"/>
</dbReference>
<proteinExistence type="predicted"/>
<evidence type="ECO:0008006" key="2">
    <source>
        <dbReference type="Google" id="ProtNLM"/>
    </source>
</evidence>